<evidence type="ECO:0000313" key="1">
    <source>
        <dbReference type="EMBL" id="OTI55625.1"/>
    </source>
</evidence>
<dbReference type="AlphaFoldDB" id="A0A241XH89"/>
<reference evidence="1 2" key="1">
    <citation type="submission" date="2017-05" db="EMBL/GenBank/DDBJ databases">
        <authorList>
            <person name="Song R."/>
            <person name="Chenine A.L."/>
            <person name="Ruprecht R.M."/>
        </authorList>
    </citation>
    <scope>NUCLEOTIDE SEQUENCE [LARGE SCALE GENOMIC DNA]</scope>
    <source>
        <strain evidence="1 2">S567_C10_BS</strain>
    </source>
</reference>
<dbReference type="InterPro" id="IPR019110">
    <property type="entry name" value="Uncharacterised_RAQPRD"/>
</dbReference>
<dbReference type="Proteomes" id="UP000194857">
    <property type="component" value="Unassembled WGS sequence"/>
</dbReference>
<organism evidence="1 2">
    <name type="scientific">Pseudomonas aeruginosa</name>
    <dbReference type="NCBI Taxonomy" id="287"/>
    <lineage>
        <taxon>Bacteria</taxon>
        <taxon>Pseudomonadati</taxon>
        <taxon>Pseudomonadota</taxon>
        <taxon>Gammaproteobacteria</taxon>
        <taxon>Pseudomonadales</taxon>
        <taxon>Pseudomonadaceae</taxon>
        <taxon>Pseudomonas</taxon>
    </lineage>
</organism>
<dbReference type="NCBIfam" id="TIGR01690">
    <property type="entry name" value="ICE_RAQPRD"/>
    <property type="match status" value="1"/>
</dbReference>
<dbReference type="EMBL" id="NFFZ01000027">
    <property type="protein sequence ID" value="OTI55625.1"/>
    <property type="molecule type" value="Genomic_DNA"/>
</dbReference>
<gene>
    <name evidence="1" type="ORF">CAZ10_32850</name>
</gene>
<dbReference type="Pfam" id="PF09686">
    <property type="entry name" value="Plasmid_RAQPRD"/>
    <property type="match status" value="1"/>
</dbReference>
<dbReference type="RefSeq" id="WP_023464523.1">
    <property type="nucleotide sequence ID" value="NZ_CAADLW010000019.1"/>
</dbReference>
<accession>A0A241XH89</accession>
<proteinExistence type="predicted"/>
<evidence type="ECO:0000313" key="2">
    <source>
        <dbReference type="Proteomes" id="UP000194857"/>
    </source>
</evidence>
<sequence>MGHTNSHELARRLPIAALLAIPLLAFQASVFAGDATEPERLAVLMRQLDMLDRLAEHSERLPKQDASRYHFDYARLREDIERVRSGIRNYLTPQRAQPRDPTTLIGDYRQEAEDAP</sequence>
<protein>
    <submittedName>
        <fullName evidence="1">Raqprd family integrative conjugative element protein</fullName>
    </submittedName>
</protein>
<comment type="caution">
    <text evidence="1">The sequence shown here is derived from an EMBL/GenBank/DDBJ whole genome shotgun (WGS) entry which is preliminary data.</text>
</comment>
<name>A0A241XH89_PSEAI</name>